<dbReference type="InterPro" id="IPR049278">
    <property type="entry name" value="MS_channel_C"/>
</dbReference>
<dbReference type="Pfam" id="PF21082">
    <property type="entry name" value="MS_channel_3rd"/>
    <property type="match status" value="1"/>
</dbReference>
<dbReference type="SUPFAM" id="SSF50182">
    <property type="entry name" value="Sm-like ribonucleoproteins"/>
    <property type="match status" value="1"/>
</dbReference>
<dbReference type="InterPro" id="IPR023408">
    <property type="entry name" value="MscS_beta-dom_sf"/>
</dbReference>
<feature type="transmembrane region" description="Helical" evidence="7">
    <location>
        <begin position="25"/>
        <end position="43"/>
    </location>
</feature>
<evidence type="ECO:0000313" key="11">
    <source>
        <dbReference type="EMBL" id="OEF97019.1"/>
    </source>
</evidence>
<dbReference type="OrthoDB" id="9809206at2"/>
<keyword evidence="6 7" id="KW-0472">Membrane</keyword>
<organism evidence="11 12">
    <name type="scientific">Desulfuribacillus alkaliarsenatis</name>
    <dbReference type="NCBI Taxonomy" id="766136"/>
    <lineage>
        <taxon>Bacteria</taxon>
        <taxon>Bacillati</taxon>
        <taxon>Bacillota</taxon>
        <taxon>Desulfuribacillia</taxon>
        <taxon>Desulfuribacillales</taxon>
        <taxon>Desulfuribacillaceae</taxon>
        <taxon>Desulfuribacillus</taxon>
    </lineage>
</organism>
<dbReference type="Gene3D" id="2.30.30.60">
    <property type="match status" value="1"/>
</dbReference>
<evidence type="ECO:0000259" key="8">
    <source>
        <dbReference type="Pfam" id="PF00924"/>
    </source>
</evidence>
<keyword evidence="4 7" id="KW-0812">Transmembrane</keyword>
<feature type="transmembrane region" description="Helical" evidence="7">
    <location>
        <begin position="148"/>
        <end position="169"/>
    </location>
</feature>
<keyword evidence="3" id="KW-1003">Cell membrane</keyword>
<dbReference type="AlphaFoldDB" id="A0A1E5G207"/>
<evidence type="ECO:0000259" key="10">
    <source>
        <dbReference type="Pfam" id="PF21088"/>
    </source>
</evidence>
<comment type="caution">
    <text evidence="11">The sequence shown here is derived from an EMBL/GenBank/DDBJ whole genome shotgun (WGS) entry which is preliminary data.</text>
</comment>
<feature type="domain" description="Mechanosensitive ion channel transmembrane helices 2/3" evidence="10">
    <location>
        <begin position="159"/>
        <end position="196"/>
    </location>
</feature>
<dbReference type="EMBL" id="MIJE01000022">
    <property type="protein sequence ID" value="OEF97019.1"/>
    <property type="molecule type" value="Genomic_DNA"/>
</dbReference>
<evidence type="ECO:0000256" key="2">
    <source>
        <dbReference type="ARBA" id="ARBA00008017"/>
    </source>
</evidence>
<comment type="similarity">
    <text evidence="2">Belongs to the MscS (TC 1.A.23) family.</text>
</comment>
<dbReference type="InterPro" id="IPR045042">
    <property type="entry name" value="YnaI-like"/>
</dbReference>
<name>A0A1E5G207_9FIRM</name>
<dbReference type="GO" id="GO:0055085">
    <property type="term" value="P:transmembrane transport"/>
    <property type="evidence" value="ECO:0007669"/>
    <property type="project" value="InterPro"/>
</dbReference>
<feature type="transmembrane region" description="Helical" evidence="7">
    <location>
        <begin position="105"/>
        <end position="127"/>
    </location>
</feature>
<sequence>MDLTVFNHYFEGIILNWQEVLAHRYFYATIVVIAFFVFRKLVVNRVFRFVAKRLEVKTTADKECIRTQLFQKIFAAVSYSLRNIFFIVGLITAVYIAQFSPRVEFVFIHFLRSLIIFFVGLGFYRLLDALKVDIDKLFKFFNEKFDKILIDFTLKVSKGLVIVTTVLLIMDVWGFEVSTFIAGLGLGGLAFALAAKDLVANIFAGFVVITDKPYSIGDWIESPDVEGTVEEITFRSTKVRTFANAIVTVPNAKLVDGAITNWTRMRKRRISFKLGVTYSTSVTQLRTVVKRIEEMLRSHPEVDQDVIFVKFNEFADSSLNIFMYYFTRTTVWGEFLAVREDTLMKVMEILKEEGVSVAFPSRSLYIENSDCDKVKETNSIKDENIKTEQDKEV</sequence>
<dbReference type="InterPro" id="IPR011066">
    <property type="entry name" value="MscS_channel_C_sf"/>
</dbReference>
<gene>
    <name evidence="11" type="ORF">BHF68_05310</name>
</gene>
<evidence type="ECO:0000256" key="3">
    <source>
        <dbReference type="ARBA" id="ARBA00022475"/>
    </source>
</evidence>
<evidence type="ECO:0000256" key="5">
    <source>
        <dbReference type="ARBA" id="ARBA00022989"/>
    </source>
</evidence>
<dbReference type="SUPFAM" id="SSF82861">
    <property type="entry name" value="Mechanosensitive channel protein MscS (YggB), transmembrane region"/>
    <property type="match status" value="1"/>
</dbReference>
<evidence type="ECO:0008006" key="13">
    <source>
        <dbReference type="Google" id="ProtNLM"/>
    </source>
</evidence>
<evidence type="ECO:0000256" key="4">
    <source>
        <dbReference type="ARBA" id="ARBA00022692"/>
    </source>
</evidence>
<accession>A0A1E5G207</accession>
<evidence type="ECO:0000256" key="7">
    <source>
        <dbReference type="SAM" id="Phobius"/>
    </source>
</evidence>
<evidence type="ECO:0000259" key="9">
    <source>
        <dbReference type="Pfam" id="PF21082"/>
    </source>
</evidence>
<feature type="transmembrane region" description="Helical" evidence="7">
    <location>
        <begin position="79"/>
        <end position="99"/>
    </location>
</feature>
<keyword evidence="5 7" id="KW-1133">Transmembrane helix</keyword>
<dbReference type="SUPFAM" id="SSF82689">
    <property type="entry name" value="Mechanosensitive channel protein MscS (YggB), C-terminal domain"/>
    <property type="match status" value="1"/>
</dbReference>
<dbReference type="Pfam" id="PF21088">
    <property type="entry name" value="MS_channel_1st"/>
    <property type="match status" value="1"/>
</dbReference>
<evidence type="ECO:0000256" key="6">
    <source>
        <dbReference type="ARBA" id="ARBA00023136"/>
    </source>
</evidence>
<proteinExistence type="inferred from homology"/>
<dbReference type="Gene3D" id="3.30.70.100">
    <property type="match status" value="1"/>
</dbReference>
<evidence type="ECO:0000313" key="12">
    <source>
        <dbReference type="Proteomes" id="UP000094296"/>
    </source>
</evidence>
<dbReference type="InterPro" id="IPR049142">
    <property type="entry name" value="MS_channel_1st"/>
</dbReference>
<dbReference type="InterPro" id="IPR010920">
    <property type="entry name" value="LSM_dom_sf"/>
</dbReference>
<dbReference type="RefSeq" id="WP_069643065.1">
    <property type="nucleotide sequence ID" value="NZ_MIJE01000022.1"/>
</dbReference>
<dbReference type="Pfam" id="PF00924">
    <property type="entry name" value="MS_channel_2nd"/>
    <property type="match status" value="1"/>
</dbReference>
<dbReference type="Proteomes" id="UP000094296">
    <property type="component" value="Unassembled WGS sequence"/>
</dbReference>
<dbReference type="InterPro" id="IPR011014">
    <property type="entry name" value="MscS_channel_TM-2"/>
</dbReference>
<dbReference type="GO" id="GO:0005886">
    <property type="term" value="C:plasma membrane"/>
    <property type="evidence" value="ECO:0007669"/>
    <property type="project" value="UniProtKB-SubCell"/>
</dbReference>
<dbReference type="PANTHER" id="PTHR43634">
    <property type="entry name" value="OW CONDUCTANCE MECHANOSENSITIVE CHANNEL"/>
    <property type="match status" value="1"/>
</dbReference>
<feature type="domain" description="Mechanosensitive ion channel MscS" evidence="8">
    <location>
        <begin position="197"/>
        <end position="264"/>
    </location>
</feature>
<keyword evidence="12" id="KW-1185">Reference proteome</keyword>
<comment type="subcellular location">
    <subcellularLocation>
        <location evidence="1">Cell membrane</location>
        <topology evidence="1">Multi-pass membrane protein</topology>
    </subcellularLocation>
</comment>
<evidence type="ECO:0000256" key="1">
    <source>
        <dbReference type="ARBA" id="ARBA00004651"/>
    </source>
</evidence>
<dbReference type="InterPro" id="IPR006685">
    <property type="entry name" value="MscS_channel_2nd"/>
</dbReference>
<feature type="domain" description="Mechanosensitive ion channel MscS C-terminal" evidence="9">
    <location>
        <begin position="271"/>
        <end position="356"/>
    </location>
</feature>
<reference evidence="11 12" key="1">
    <citation type="submission" date="2016-09" db="EMBL/GenBank/DDBJ databases">
        <title>Draft genome sequence for the type strain of Desulfuribacillus alkaliarsenatis AHT28, an obligately anaerobic, sulfidogenic bacterium isolated from Russian soda lake sediments.</title>
        <authorList>
            <person name="Abin C.A."/>
            <person name="Hollibaugh J.T."/>
        </authorList>
    </citation>
    <scope>NUCLEOTIDE SEQUENCE [LARGE SCALE GENOMIC DNA]</scope>
    <source>
        <strain evidence="11 12">AHT28</strain>
    </source>
</reference>
<feature type="transmembrane region" description="Helical" evidence="7">
    <location>
        <begin position="175"/>
        <end position="195"/>
    </location>
</feature>
<dbReference type="Gene3D" id="1.10.287.1260">
    <property type="match status" value="1"/>
</dbReference>
<protein>
    <recommendedName>
        <fullName evidence="13">Mechanosensitive ion channel protein</fullName>
    </recommendedName>
</protein>
<dbReference type="PANTHER" id="PTHR43634:SF2">
    <property type="entry name" value="LOW CONDUCTANCE MECHANOSENSITIVE CHANNEL YNAI"/>
    <property type="match status" value="1"/>
</dbReference>